<comment type="subcellular location">
    <subcellularLocation>
        <location evidence="6">Cell membrane</location>
        <topology evidence="6">Multi-pass membrane protein</topology>
    </subcellularLocation>
    <subcellularLocation>
        <location evidence="1">Membrane</location>
        <topology evidence="1">Multi-pass membrane protein</topology>
    </subcellularLocation>
</comment>
<dbReference type="InterPro" id="IPR051784">
    <property type="entry name" value="Nod_factor_ABC_transporter"/>
</dbReference>
<evidence type="ECO:0000256" key="3">
    <source>
        <dbReference type="ARBA" id="ARBA00022989"/>
    </source>
</evidence>
<dbReference type="InterPro" id="IPR013525">
    <property type="entry name" value="ABC2_TM"/>
</dbReference>
<comment type="similarity">
    <text evidence="6">Belongs to the ABC-2 integral membrane protein family.</text>
</comment>
<feature type="transmembrane region" description="Helical" evidence="6">
    <location>
        <begin position="178"/>
        <end position="198"/>
    </location>
</feature>
<accession>A0ABN1H9Z4</accession>
<dbReference type="PANTHER" id="PTHR43229:SF2">
    <property type="entry name" value="NODULATION PROTEIN J"/>
    <property type="match status" value="1"/>
</dbReference>
<feature type="transmembrane region" description="Helical" evidence="6">
    <location>
        <begin position="237"/>
        <end position="256"/>
    </location>
</feature>
<dbReference type="InterPro" id="IPR047817">
    <property type="entry name" value="ABC2_TM_bact-type"/>
</dbReference>
<dbReference type="Pfam" id="PF01061">
    <property type="entry name" value="ABC2_membrane"/>
    <property type="match status" value="1"/>
</dbReference>
<feature type="transmembrane region" description="Helical" evidence="6">
    <location>
        <begin position="116"/>
        <end position="138"/>
    </location>
</feature>
<dbReference type="InterPro" id="IPR000412">
    <property type="entry name" value="ABC_2_transport"/>
</dbReference>
<comment type="caution">
    <text evidence="8">The sequence shown here is derived from an EMBL/GenBank/DDBJ whole genome shotgun (WGS) entry which is preliminary data.</text>
</comment>
<keyword evidence="6" id="KW-1003">Cell membrane</keyword>
<feature type="domain" description="ABC transmembrane type-2" evidence="7">
    <location>
        <begin position="25"/>
        <end position="258"/>
    </location>
</feature>
<reference evidence="9" key="1">
    <citation type="journal article" date="2019" name="Int. J. Syst. Evol. Microbiol.">
        <title>The Global Catalogue of Microorganisms (GCM) 10K type strain sequencing project: providing services to taxonomists for standard genome sequencing and annotation.</title>
        <authorList>
            <consortium name="The Broad Institute Genomics Platform"/>
            <consortium name="The Broad Institute Genome Sequencing Center for Infectious Disease"/>
            <person name="Wu L."/>
            <person name="Ma J."/>
        </authorList>
    </citation>
    <scope>NUCLEOTIDE SEQUENCE [LARGE SCALE GENOMIC DNA]</scope>
    <source>
        <strain evidence="9">JCM 10671</strain>
    </source>
</reference>
<keyword evidence="5" id="KW-0046">Antibiotic resistance</keyword>
<keyword evidence="4 6" id="KW-0472">Membrane</keyword>
<gene>
    <name evidence="8" type="ORF">GCM10009547_43740</name>
</gene>
<keyword evidence="3 6" id="KW-1133">Transmembrane helix</keyword>
<proteinExistence type="inferred from homology"/>
<evidence type="ECO:0000313" key="8">
    <source>
        <dbReference type="EMBL" id="GAA0634883.1"/>
    </source>
</evidence>
<evidence type="ECO:0000256" key="2">
    <source>
        <dbReference type="ARBA" id="ARBA00022692"/>
    </source>
</evidence>
<dbReference type="PROSITE" id="PS51012">
    <property type="entry name" value="ABC_TM2"/>
    <property type="match status" value="1"/>
</dbReference>
<dbReference type="PIRSF" id="PIRSF006648">
    <property type="entry name" value="DrrB"/>
    <property type="match status" value="1"/>
</dbReference>
<dbReference type="PANTHER" id="PTHR43229">
    <property type="entry name" value="NODULATION PROTEIN J"/>
    <property type="match status" value="1"/>
</dbReference>
<evidence type="ECO:0000259" key="7">
    <source>
        <dbReference type="PROSITE" id="PS51012"/>
    </source>
</evidence>
<evidence type="ECO:0000256" key="6">
    <source>
        <dbReference type="RuleBase" id="RU361157"/>
    </source>
</evidence>
<evidence type="ECO:0000256" key="4">
    <source>
        <dbReference type="ARBA" id="ARBA00023136"/>
    </source>
</evidence>
<feature type="transmembrane region" description="Helical" evidence="6">
    <location>
        <begin position="27"/>
        <end position="49"/>
    </location>
</feature>
<keyword evidence="2 6" id="KW-0812">Transmembrane</keyword>
<dbReference type="RefSeq" id="WP_344608797.1">
    <property type="nucleotide sequence ID" value="NZ_BAAAHE010000047.1"/>
</dbReference>
<organism evidence="8 9">
    <name type="scientific">Sporichthya brevicatena</name>
    <dbReference type="NCBI Taxonomy" id="171442"/>
    <lineage>
        <taxon>Bacteria</taxon>
        <taxon>Bacillati</taxon>
        <taxon>Actinomycetota</taxon>
        <taxon>Actinomycetes</taxon>
        <taxon>Sporichthyales</taxon>
        <taxon>Sporichthyaceae</taxon>
        <taxon>Sporichthya</taxon>
    </lineage>
</organism>
<sequence>MRPLLGPAVPAMEYWLLRNRRHWRTQLTAMTVTPLLYLTALGFGVGTLVDDNVGAAGVQGVEYLVFLAPGILALTAMQQGFEESSWPVIGALRWWGTYPAQQVTRLRVHDLLTGHLLFIALKLTATVTIFTAVAALFGAFSSPWVLAAMPAAVLCGLAHAAPIAAFAITRRVEMSLAAFYRFVVLPMSLFSGAFFPVAQLPVGVEQLAYVTPLWHGVDLCRDLALEQGTFASGLGHVAYLLAWTVGGFVLAVRMYARRLAP</sequence>
<evidence type="ECO:0000256" key="5">
    <source>
        <dbReference type="ARBA" id="ARBA00023251"/>
    </source>
</evidence>
<keyword evidence="9" id="KW-1185">Reference proteome</keyword>
<feature type="transmembrane region" description="Helical" evidence="6">
    <location>
        <begin position="144"/>
        <end position="166"/>
    </location>
</feature>
<dbReference type="Proteomes" id="UP001500957">
    <property type="component" value="Unassembled WGS sequence"/>
</dbReference>
<evidence type="ECO:0000313" key="9">
    <source>
        <dbReference type="Proteomes" id="UP001500957"/>
    </source>
</evidence>
<name>A0ABN1H9Z4_9ACTN</name>
<feature type="transmembrane region" description="Helical" evidence="6">
    <location>
        <begin position="55"/>
        <end position="76"/>
    </location>
</feature>
<keyword evidence="6" id="KW-0813">Transport</keyword>
<dbReference type="EMBL" id="BAAAHE010000047">
    <property type="protein sequence ID" value="GAA0634883.1"/>
    <property type="molecule type" value="Genomic_DNA"/>
</dbReference>
<dbReference type="PRINTS" id="PR00164">
    <property type="entry name" value="ABC2TRNSPORT"/>
</dbReference>
<protein>
    <recommendedName>
        <fullName evidence="6">Transport permease protein</fullName>
    </recommendedName>
</protein>
<evidence type="ECO:0000256" key="1">
    <source>
        <dbReference type="ARBA" id="ARBA00004141"/>
    </source>
</evidence>